<gene>
    <name evidence="5" type="primary">mngR</name>
    <name evidence="5" type="ORF">VR7878_02518</name>
</gene>
<dbReference type="Proteomes" id="UP000188276">
    <property type="component" value="Unassembled WGS sequence"/>
</dbReference>
<dbReference type="OrthoDB" id="6626198at2"/>
<dbReference type="Pfam" id="PF07702">
    <property type="entry name" value="UTRA"/>
    <property type="match status" value="1"/>
</dbReference>
<evidence type="ECO:0000313" key="6">
    <source>
        <dbReference type="Proteomes" id="UP000188276"/>
    </source>
</evidence>
<dbReference type="PRINTS" id="PR00035">
    <property type="entry name" value="HTHGNTR"/>
</dbReference>
<dbReference type="AlphaFoldDB" id="A0A1R4LN76"/>
<accession>A0A1R4LN76</accession>
<dbReference type="PROSITE" id="PS50949">
    <property type="entry name" value="HTH_GNTR"/>
    <property type="match status" value="1"/>
</dbReference>
<dbReference type="SMART" id="SM00345">
    <property type="entry name" value="HTH_GNTR"/>
    <property type="match status" value="1"/>
</dbReference>
<reference evidence="6" key="1">
    <citation type="submission" date="2017-02" db="EMBL/GenBank/DDBJ databases">
        <authorList>
            <person name="Rodrigo-Torres L."/>
            <person name="Arahal R.D."/>
            <person name="Lucena T."/>
        </authorList>
    </citation>
    <scope>NUCLEOTIDE SEQUENCE [LARGE SCALE GENOMIC DNA]</scope>
    <source>
        <strain evidence="6">CECT 7878</strain>
    </source>
</reference>
<dbReference type="InterPro" id="IPR011663">
    <property type="entry name" value="UTRA"/>
</dbReference>
<dbReference type="SUPFAM" id="SSF64288">
    <property type="entry name" value="Chorismate lyase-like"/>
    <property type="match status" value="1"/>
</dbReference>
<dbReference type="Gene3D" id="1.10.10.10">
    <property type="entry name" value="Winged helix-like DNA-binding domain superfamily/Winged helix DNA-binding domain"/>
    <property type="match status" value="1"/>
</dbReference>
<dbReference type="Pfam" id="PF00392">
    <property type="entry name" value="GntR"/>
    <property type="match status" value="1"/>
</dbReference>
<organism evidence="5 6">
    <name type="scientific">Vibrio ruber (strain DSM 16370 / JCM 11486 / BCRC 17186 / CECT 7878 / LMG 23124 / VR1)</name>
    <dbReference type="NCBI Taxonomy" id="1123498"/>
    <lineage>
        <taxon>Bacteria</taxon>
        <taxon>Pseudomonadati</taxon>
        <taxon>Pseudomonadota</taxon>
        <taxon>Gammaproteobacteria</taxon>
        <taxon>Vibrionales</taxon>
        <taxon>Vibrionaceae</taxon>
        <taxon>Vibrio</taxon>
    </lineage>
</organism>
<dbReference type="CDD" id="cd07377">
    <property type="entry name" value="WHTH_GntR"/>
    <property type="match status" value="1"/>
</dbReference>
<dbReference type="PANTHER" id="PTHR44846:SF1">
    <property type="entry name" value="MANNOSYL-D-GLYCERATE TRANSPORT_METABOLISM SYSTEM REPRESSOR MNGR-RELATED"/>
    <property type="match status" value="1"/>
</dbReference>
<dbReference type="InterPro" id="IPR036390">
    <property type="entry name" value="WH_DNA-bd_sf"/>
</dbReference>
<sequence>MKSVYLQIVDDLIEKISSGEYEEGCMLPSESTLCEIYNVSRMTLRKSLALLVEQDFLFRIKGTGTFVKKNKLAIHGASELLGFYKEVKSQGKDLTTEVLTFEILESDMMVGSKLNLDAHDMVYHIERVRFINGEPEMVERTYMPLSLFSDLTVDVMRESKYEYIKSKGLHISRSKQIVLPELAGKKLAKLLSTSENYPLLKVISIGELDDGTVFEYSINYFKLSEYSFEFYSYNND</sequence>
<protein>
    <submittedName>
        <fullName evidence="5">Mannosyl-D-glycerate transport/metabolism system repressor MngR</fullName>
    </submittedName>
</protein>
<dbReference type="InterPro" id="IPR036388">
    <property type="entry name" value="WH-like_DNA-bd_sf"/>
</dbReference>
<dbReference type="EMBL" id="FULE01000033">
    <property type="protein sequence ID" value="SJN57859.1"/>
    <property type="molecule type" value="Genomic_DNA"/>
</dbReference>
<dbReference type="InterPro" id="IPR000524">
    <property type="entry name" value="Tscrpt_reg_HTH_GntR"/>
</dbReference>
<dbReference type="PANTHER" id="PTHR44846">
    <property type="entry name" value="MANNOSYL-D-GLYCERATE TRANSPORT/METABOLISM SYSTEM REPRESSOR MNGR-RELATED"/>
    <property type="match status" value="1"/>
</dbReference>
<keyword evidence="1" id="KW-0805">Transcription regulation</keyword>
<dbReference type="SUPFAM" id="SSF46785">
    <property type="entry name" value="Winged helix' DNA-binding domain"/>
    <property type="match status" value="1"/>
</dbReference>
<dbReference type="STRING" id="1123498.VR7878_02518"/>
<dbReference type="RefSeq" id="WP_077336479.1">
    <property type="nucleotide sequence ID" value="NZ_FULE01000033.1"/>
</dbReference>
<dbReference type="GO" id="GO:0003700">
    <property type="term" value="F:DNA-binding transcription factor activity"/>
    <property type="evidence" value="ECO:0007669"/>
    <property type="project" value="InterPro"/>
</dbReference>
<dbReference type="GO" id="GO:0045892">
    <property type="term" value="P:negative regulation of DNA-templated transcription"/>
    <property type="evidence" value="ECO:0007669"/>
    <property type="project" value="TreeGrafter"/>
</dbReference>
<dbReference type="Gene3D" id="3.40.1410.10">
    <property type="entry name" value="Chorismate lyase-like"/>
    <property type="match status" value="1"/>
</dbReference>
<evidence type="ECO:0000256" key="2">
    <source>
        <dbReference type="ARBA" id="ARBA00023125"/>
    </source>
</evidence>
<evidence type="ECO:0000259" key="4">
    <source>
        <dbReference type="PROSITE" id="PS50949"/>
    </source>
</evidence>
<dbReference type="InterPro" id="IPR028978">
    <property type="entry name" value="Chorismate_lyase_/UTRA_dom_sf"/>
</dbReference>
<name>A0A1R4LN76_VIBR1</name>
<dbReference type="GO" id="GO:0003677">
    <property type="term" value="F:DNA binding"/>
    <property type="evidence" value="ECO:0007669"/>
    <property type="project" value="UniProtKB-KW"/>
</dbReference>
<dbReference type="SMART" id="SM00866">
    <property type="entry name" value="UTRA"/>
    <property type="match status" value="1"/>
</dbReference>
<proteinExistence type="predicted"/>
<evidence type="ECO:0000256" key="3">
    <source>
        <dbReference type="ARBA" id="ARBA00023163"/>
    </source>
</evidence>
<keyword evidence="2" id="KW-0238">DNA-binding</keyword>
<dbReference type="InterPro" id="IPR050679">
    <property type="entry name" value="Bact_HTH_transcr_reg"/>
</dbReference>
<evidence type="ECO:0000256" key="1">
    <source>
        <dbReference type="ARBA" id="ARBA00023015"/>
    </source>
</evidence>
<evidence type="ECO:0000313" key="5">
    <source>
        <dbReference type="EMBL" id="SJN57859.1"/>
    </source>
</evidence>
<keyword evidence="3" id="KW-0804">Transcription</keyword>
<keyword evidence="6" id="KW-1185">Reference proteome</keyword>
<feature type="domain" description="HTH gntR-type" evidence="4">
    <location>
        <begin position="2"/>
        <end position="70"/>
    </location>
</feature>